<protein>
    <submittedName>
        <fullName evidence="2">Uncharacterized protein</fullName>
    </submittedName>
</protein>
<evidence type="ECO:0000313" key="2">
    <source>
        <dbReference type="EMBL" id="EFB30915.1"/>
    </source>
</evidence>
<evidence type="ECO:0000313" key="3">
    <source>
        <dbReference type="Proteomes" id="UP000004079"/>
    </source>
</evidence>
<dbReference type="EMBL" id="ACUZ02000049">
    <property type="protein sequence ID" value="EFB30915.1"/>
    <property type="molecule type" value="Genomic_DNA"/>
</dbReference>
<dbReference type="STRING" id="649760.HMPREF0971_02803"/>
<organism evidence="2 3">
    <name type="scientific">Segatella oris F0302</name>
    <dbReference type="NCBI Taxonomy" id="649760"/>
    <lineage>
        <taxon>Bacteria</taxon>
        <taxon>Pseudomonadati</taxon>
        <taxon>Bacteroidota</taxon>
        <taxon>Bacteroidia</taxon>
        <taxon>Bacteroidales</taxon>
        <taxon>Prevotellaceae</taxon>
        <taxon>Segatella</taxon>
    </lineage>
</organism>
<gene>
    <name evidence="2" type="ORF">HMPREF0971_02803</name>
</gene>
<sequence length="55" mass="6423">MGFDGVKNKKLLSDPSDEQKTGKNGFPTPWKQKDRCLNRIHNMIFISKIKIYARK</sequence>
<dbReference type="AlphaFoldDB" id="D1QUW7"/>
<proteinExistence type="predicted"/>
<accession>D1QUW7</accession>
<evidence type="ECO:0000256" key="1">
    <source>
        <dbReference type="SAM" id="MobiDB-lite"/>
    </source>
</evidence>
<name>D1QUW7_9BACT</name>
<dbReference type="Proteomes" id="UP000004079">
    <property type="component" value="Unassembled WGS sequence"/>
</dbReference>
<reference evidence="2 3" key="1">
    <citation type="submission" date="2009-11" db="EMBL/GenBank/DDBJ databases">
        <authorList>
            <person name="Weinstock G."/>
            <person name="Sodergren E."/>
            <person name="Clifton S."/>
            <person name="Fulton L."/>
            <person name="Fulton B."/>
            <person name="Courtney L."/>
            <person name="Fronick C."/>
            <person name="Harrison M."/>
            <person name="Strong C."/>
            <person name="Farmer C."/>
            <person name="Delahaunty K."/>
            <person name="Markovic C."/>
            <person name="Hall O."/>
            <person name="Minx P."/>
            <person name="Tomlinson C."/>
            <person name="Mitreva M."/>
            <person name="Nelson J."/>
            <person name="Hou S."/>
            <person name="Wollam A."/>
            <person name="Pepin K.H."/>
            <person name="Johnson M."/>
            <person name="Bhonagiri V."/>
            <person name="Nash W.E."/>
            <person name="Warren W."/>
            <person name="Chinwalla A."/>
            <person name="Mardis E.R."/>
            <person name="Wilson R.K."/>
        </authorList>
    </citation>
    <scope>NUCLEOTIDE SEQUENCE [LARGE SCALE GENOMIC DNA]</scope>
    <source>
        <strain evidence="2 3">F0302</strain>
    </source>
</reference>
<dbReference type="HOGENOM" id="CLU_3028543_0_0_10"/>
<feature type="region of interest" description="Disordered" evidence="1">
    <location>
        <begin position="1"/>
        <end position="32"/>
    </location>
</feature>
<comment type="caution">
    <text evidence="2">The sequence shown here is derived from an EMBL/GenBank/DDBJ whole genome shotgun (WGS) entry which is preliminary data.</text>
</comment>